<feature type="non-terminal residue" evidence="1">
    <location>
        <position position="1"/>
    </location>
</feature>
<dbReference type="Proteomes" id="UP000240424">
    <property type="component" value="Unassembled WGS sequence"/>
</dbReference>
<evidence type="ECO:0000313" key="1">
    <source>
        <dbReference type="EMBL" id="SPM43193.1"/>
    </source>
</evidence>
<reference evidence="1 2" key="1">
    <citation type="submission" date="2017-01" db="EMBL/GenBank/DDBJ databases">
        <authorList>
            <consortium name="Urmite Genomes"/>
        </authorList>
    </citation>
    <scope>NUCLEOTIDE SEQUENCE [LARGE SCALE GENOMIC DNA]</scope>
    <source>
        <strain evidence="1 2">AB215</strain>
    </source>
</reference>
<organism evidence="1 2">
    <name type="scientific">Mycobacterium numidiamassiliense</name>
    <dbReference type="NCBI Taxonomy" id="1841861"/>
    <lineage>
        <taxon>Bacteria</taxon>
        <taxon>Bacillati</taxon>
        <taxon>Actinomycetota</taxon>
        <taxon>Actinomycetes</taxon>
        <taxon>Mycobacteriales</taxon>
        <taxon>Mycobacteriaceae</taxon>
        <taxon>Mycobacterium</taxon>
    </lineage>
</organism>
<accession>A0A2U3PHH4</accession>
<gene>
    <name evidence="1" type="ORF">MNAB215_5415</name>
</gene>
<sequence length="83" mass="8776">VCVPGDTRITACGVTSGNNVQALADAPGTTINVPASDTQKQTELRSAFCDHPYRQTLQIQCKDFAGAKLVIAGNTTWTRPAGR</sequence>
<dbReference type="EMBL" id="FUEZ01000004">
    <property type="protein sequence ID" value="SPM43193.1"/>
    <property type="molecule type" value="Genomic_DNA"/>
</dbReference>
<keyword evidence="2" id="KW-1185">Reference proteome</keyword>
<proteinExistence type="predicted"/>
<dbReference type="STRING" id="1841861.GCA_900157365_03735"/>
<evidence type="ECO:0000313" key="2">
    <source>
        <dbReference type="Proteomes" id="UP000240424"/>
    </source>
</evidence>
<dbReference type="AlphaFoldDB" id="A0A2U3PHH4"/>
<protein>
    <submittedName>
        <fullName evidence="1">Mycobacterium numidiamassiliense ORFan</fullName>
    </submittedName>
</protein>
<name>A0A2U3PHH4_9MYCO</name>